<proteinExistence type="predicted"/>
<evidence type="ECO:0000313" key="1">
    <source>
        <dbReference type="EMBL" id="ETN12694.1"/>
    </source>
</evidence>
<dbReference type="Proteomes" id="UP000018817">
    <property type="component" value="Unassembled WGS sequence"/>
</dbReference>
<gene>
    <name evidence="1" type="ORF">PPTG_08771</name>
</gene>
<dbReference type="VEuPathDB" id="FungiDB:PPTG_08771"/>
<reference evidence="2" key="1">
    <citation type="submission" date="2011-12" db="EMBL/GenBank/DDBJ databases">
        <authorList>
            <consortium name="The Broad Institute Genome Sequencing Platform"/>
            <person name="Russ C."/>
            <person name="Tyler B."/>
            <person name="Panabieres F."/>
            <person name="Shan W."/>
            <person name="Tripathy S."/>
            <person name="Grunwald N."/>
            <person name="Machado M."/>
            <person name="Young S.K."/>
            <person name="Zeng Q."/>
            <person name="Gargeya S."/>
            <person name="Fitzgerald M."/>
            <person name="Haas B."/>
            <person name="Abouelleil A."/>
            <person name="Alvarado L."/>
            <person name="Arachchi H.M."/>
            <person name="Berlin A."/>
            <person name="Chapman S.B."/>
            <person name="Gearin G."/>
            <person name="Goldberg J."/>
            <person name="Griggs A."/>
            <person name="Gujja S."/>
            <person name="Hansen M."/>
            <person name="Heiman D."/>
            <person name="Howarth C."/>
            <person name="Larimer J."/>
            <person name="Lui A."/>
            <person name="MacDonald P.J.P."/>
            <person name="McCowen C."/>
            <person name="Montmayeur A."/>
            <person name="Murphy C."/>
            <person name="Neiman D."/>
            <person name="Pearson M."/>
            <person name="Priest M."/>
            <person name="Roberts A."/>
            <person name="Saif S."/>
            <person name="Shea T."/>
            <person name="Sisk P."/>
            <person name="Stolte C."/>
            <person name="Sykes S."/>
            <person name="Wortman J."/>
            <person name="Nusbaum C."/>
            <person name="Birren B."/>
        </authorList>
    </citation>
    <scope>NUCLEOTIDE SEQUENCE [LARGE SCALE GENOMIC DNA]</scope>
    <source>
        <strain evidence="2">INRA-310</strain>
    </source>
</reference>
<evidence type="ECO:0000313" key="2">
    <source>
        <dbReference type="Proteomes" id="UP000018817"/>
    </source>
</evidence>
<dbReference type="RefSeq" id="XP_008901743.1">
    <property type="nucleotide sequence ID" value="XM_008903495.1"/>
</dbReference>
<dbReference type="EMBL" id="KI669576">
    <property type="protein sequence ID" value="ETN12694.1"/>
    <property type="molecule type" value="Genomic_DNA"/>
</dbReference>
<dbReference type="GeneID" id="20178538"/>
<sequence length="192" mass="21674">MELFIEEDVFCLIYGYVYSEQLEGYATYRSAHHHKQAALEEIATQGGDACAWPTGTATSYRRWWGSDDGEPVAFMSVERWERGRLAYAWGQRELSGPQADVKQRTRRCGSALENAAFSACGTRSDRRRTELLQRGHCGASPLCAHACMRRKIYLFVRYALVLGGVAMHHGLNRRTTIVLDGQPWWPLVDAAS</sequence>
<organism evidence="1 2">
    <name type="scientific">Phytophthora nicotianae (strain INRA-310)</name>
    <name type="common">Phytophthora parasitica</name>
    <dbReference type="NCBI Taxonomy" id="761204"/>
    <lineage>
        <taxon>Eukaryota</taxon>
        <taxon>Sar</taxon>
        <taxon>Stramenopiles</taxon>
        <taxon>Oomycota</taxon>
        <taxon>Peronosporomycetes</taxon>
        <taxon>Peronosporales</taxon>
        <taxon>Peronosporaceae</taxon>
        <taxon>Phytophthora</taxon>
    </lineage>
</organism>
<reference evidence="1 2" key="2">
    <citation type="submission" date="2013-11" db="EMBL/GenBank/DDBJ databases">
        <title>The Genome Sequence of Phytophthora parasitica INRA-310.</title>
        <authorList>
            <consortium name="The Broad Institute Genomics Platform"/>
            <person name="Russ C."/>
            <person name="Tyler B."/>
            <person name="Panabieres F."/>
            <person name="Shan W."/>
            <person name="Tripathy S."/>
            <person name="Grunwald N."/>
            <person name="Machado M."/>
            <person name="Johnson C.S."/>
            <person name="Arredondo F."/>
            <person name="Hong C."/>
            <person name="Coffey M."/>
            <person name="Young S.K."/>
            <person name="Zeng Q."/>
            <person name="Gargeya S."/>
            <person name="Fitzgerald M."/>
            <person name="Abouelleil A."/>
            <person name="Alvarado L."/>
            <person name="Chapman S.B."/>
            <person name="Gainer-Dewar J."/>
            <person name="Goldberg J."/>
            <person name="Griggs A."/>
            <person name="Gujja S."/>
            <person name="Hansen M."/>
            <person name="Howarth C."/>
            <person name="Imamovic A."/>
            <person name="Ireland A."/>
            <person name="Larimer J."/>
            <person name="McCowan C."/>
            <person name="Murphy C."/>
            <person name="Pearson M."/>
            <person name="Poon T.W."/>
            <person name="Priest M."/>
            <person name="Roberts A."/>
            <person name="Saif S."/>
            <person name="Shea T."/>
            <person name="Sykes S."/>
            <person name="Wortman J."/>
            <person name="Nusbaum C."/>
            <person name="Birren B."/>
        </authorList>
    </citation>
    <scope>NUCLEOTIDE SEQUENCE [LARGE SCALE GENOMIC DNA]</scope>
    <source>
        <strain evidence="1 2">INRA-310</strain>
    </source>
</reference>
<name>W2QJE6_PHYN3</name>
<protein>
    <submittedName>
        <fullName evidence="1">Uncharacterized protein</fullName>
    </submittedName>
</protein>
<accession>W2QJE6</accession>
<dbReference type="AlphaFoldDB" id="W2QJE6"/>